<protein>
    <submittedName>
        <fullName evidence="1">Uncharacterized protein</fullName>
    </submittedName>
</protein>
<comment type="caution">
    <text evidence="1">The sequence shown here is derived from an EMBL/GenBank/DDBJ whole genome shotgun (WGS) entry which is preliminary data.</text>
</comment>
<sequence length="63" mass="6728">EASLAATPAVCTIPQYKYAMGVPNPQQHLNTQSQVTKQQPAIHVQGQEPLTASMLGSAPLQEQ</sequence>
<reference evidence="1" key="1">
    <citation type="submission" date="2019-04" db="EMBL/GenBank/DDBJ databases">
        <authorList>
            <person name="Alioto T."/>
            <person name="Alioto T."/>
        </authorList>
    </citation>
    <scope>NUCLEOTIDE SEQUENCE [LARGE SCALE GENOMIC DNA]</scope>
</reference>
<dbReference type="InterPro" id="IPR036053">
    <property type="entry name" value="PABP-dom"/>
</dbReference>
<evidence type="ECO:0000313" key="2">
    <source>
        <dbReference type="Proteomes" id="UP000335636"/>
    </source>
</evidence>
<dbReference type="AlphaFoldDB" id="A0A5E4C9E4"/>
<organism evidence="1 2">
    <name type="scientific">Marmota monax</name>
    <name type="common">Woodchuck</name>
    <dbReference type="NCBI Taxonomy" id="9995"/>
    <lineage>
        <taxon>Eukaryota</taxon>
        <taxon>Metazoa</taxon>
        <taxon>Chordata</taxon>
        <taxon>Craniata</taxon>
        <taxon>Vertebrata</taxon>
        <taxon>Euteleostomi</taxon>
        <taxon>Mammalia</taxon>
        <taxon>Eutheria</taxon>
        <taxon>Euarchontoglires</taxon>
        <taxon>Glires</taxon>
        <taxon>Rodentia</taxon>
        <taxon>Sciuromorpha</taxon>
        <taxon>Sciuridae</taxon>
        <taxon>Xerinae</taxon>
        <taxon>Marmotini</taxon>
        <taxon>Marmota</taxon>
    </lineage>
</organism>
<dbReference type="EMBL" id="CABDUW010001003">
    <property type="protein sequence ID" value="VTJ77799.1"/>
    <property type="molecule type" value="Genomic_DNA"/>
</dbReference>
<evidence type="ECO:0000313" key="1">
    <source>
        <dbReference type="EMBL" id="VTJ77799.1"/>
    </source>
</evidence>
<accession>A0A5E4C9E4</accession>
<proteinExistence type="predicted"/>
<feature type="non-terminal residue" evidence="1">
    <location>
        <position position="1"/>
    </location>
</feature>
<gene>
    <name evidence="1" type="ORF">MONAX_5E008042</name>
</gene>
<keyword evidence="2" id="KW-1185">Reference proteome</keyword>
<name>A0A5E4C9E4_MARMO</name>
<dbReference type="SUPFAM" id="SSF63570">
    <property type="entry name" value="PABC (PABP) domain"/>
    <property type="match status" value="1"/>
</dbReference>
<dbReference type="GO" id="GO:0003723">
    <property type="term" value="F:RNA binding"/>
    <property type="evidence" value="ECO:0007669"/>
    <property type="project" value="InterPro"/>
</dbReference>
<feature type="non-terminal residue" evidence="1">
    <location>
        <position position="63"/>
    </location>
</feature>
<dbReference type="Proteomes" id="UP000335636">
    <property type="component" value="Unassembled WGS sequence"/>
</dbReference>